<accession>F0BE84</accession>
<evidence type="ECO:0000313" key="2">
    <source>
        <dbReference type="Proteomes" id="UP000003299"/>
    </source>
</evidence>
<dbReference type="EMBL" id="AEQV01000082">
    <property type="protein sequence ID" value="EGD09179.1"/>
    <property type="molecule type" value="Genomic_DNA"/>
</dbReference>
<dbReference type="AlphaFoldDB" id="F0BE84"/>
<sequence>MDMLAGIRQPLVALRTERLTVFHAVSYRNPDWIQMQDARDQFAAFAIVDIYGTKPVGINTGYVACNRRRHINGANVGATWRDTAIFKHEIFGQEHLLRAQSAGRSAVSSTRLQLLNFPANHTVRPGTRVFDIDRNAVYHLSTRICPGMMSDQTLEIFDTLIAEPGTMKLLQPVRRRLKDISFFICHDFSP</sequence>
<dbReference type="Proteomes" id="UP000003299">
    <property type="component" value="Unassembled WGS sequence"/>
</dbReference>
<reference evidence="1 2" key="1">
    <citation type="journal article" date="2011" name="BMC Genomics">
        <title>Comparative genomics reveals diversity among xanthomonads infecting tomato and pepper.</title>
        <authorList>
            <person name="Potnis N."/>
            <person name="Krasileva K."/>
            <person name="Chow V."/>
            <person name="Almeida N.F."/>
            <person name="Patil P.B."/>
            <person name="Ryan R.P."/>
            <person name="Sharlach M."/>
            <person name="Behlau F."/>
            <person name="Dow J.M."/>
            <person name="Momol M.T."/>
            <person name="White F.F."/>
            <person name="Preston J.F."/>
            <person name="Vinatzer B.A."/>
            <person name="Koebnik R."/>
            <person name="Setubal J.C."/>
            <person name="Norman D.J."/>
            <person name="Staskawicz B.J."/>
            <person name="Jones J.B."/>
        </authorList>
    </citation>
    <scope>NUCLEOTIDE SEQUENCE [LARGE SCALE GENOMIC DNA]</scope>
    <source>
        <strain evidence="1 2">ATCC 35937</strain>
    </source>
</reference>
<protein>
    <submittedName>
        <fullName evidence="1">Uncharacterized protein</fullName>
    </submittedName>
</protein>
<name>F0BE84_9XANT</name>
<organism evidence="1 2">
    <name type="scientific">Xanthomonas vesicatoria ATCC 35937</name>
    <dbReference type="NCBI Taxonomy" id="925775"/>
    <lineage>
        <taxon>Bacteria</taxon>
        <taxon>Pseudomonadati</taxon>
        <taxon>Pseudomonadota</taxon>
        <taxon>Gammaproteobacteria</taxon>
        <taxon>Lysobacterales</taxon>
        <taxon>Lysobacteraceae</taxon>
        <taxon>Xanthomonas</taxon>
    </lineage>
</organism>
<evidence type="ECO:0000313" key="1">
    <source>
        <dbReference type="EMBL" id="EGD09179.1"/>
    </source>
</evidence>
<gene>
    <name evidence="1" type="ORF">XVE_2511</name>
</gene>
<comment type="caution">
    <text evidence="1">The sequence shown here is derived from an EMBL/GenBank/DDBJ whole genome shotgun (WGS) entry which is preliminary data.</text>
</comment>
<proteinExistence type="predicted"/>